<dbReference type="InterPro" id="IPR001130">
    <property type="entry name" value="TatD-like"/>
</dbReference>
<keyword evidence="4" id="KW-0378">Hydrolase</keyword>
<evidence type="ECO:0000256" key="4">
    <source>
        <dbReference type="ARBA" id="ARBA00022801"/>
    </source>
</evidence>
<dbReference type="Gene3D" id="3.20.20.140">
    <property type="entry name" value="Metal-dependent hydrolases"/>
    <property type="match status" value="1"/>
</dbReference>
<evidence type="ECO:0000256" key="2">
    <source>
        <dbReference type="ARBA" id="ARBA00022722"/>
    </source>
</evidence>
<keyword evidence="3" id="KW-0479">Metal-binding</keyword>
<dbReference type="GO" id="GO:0008296">
    <property type="term" value="F:3'-5'-DNA exonuclease activity"/>
    <property type="evidence" value="ECO:0007669"/>
    <property type="project" value="TreeGrafter"/>
</dbReference>
<evidence type="ECO:0000313" key="7">
    <source>
        <dbReference type="Ensembl" id="ENSBJAP00000010059.1"/>
    </source>
</evidence>
<evidence type="ECO:0000256" key="3">
    <source>
        <dbReference type="ARBA" id="ARBA00022723"/>
    </source>
</evidence>
<protein>
    <recommendedName>
        <fullName evidence="5">Deoxyribonuclease TATDN1</fullName>
    </recommendedName>
</protein>
<proteinExistence type="inferred from homology"/>
<accession>A0A8C0B0W2</accession>
<reference evidence="7" key="2">
    <citation type="submission" date="2025-09" db="UniProtKB">
        <authorList>
            <consortium name="Ensembl"/>
        </authorList>
    </citation>
    <scope>IDENTIFICATION</scope>
</reference>
<dbReference type="GO" id="GO:0005829">
    <property type="term" value="C:cytosol"/>
    <property type="evidence" value="ECO:0007669"/>
    <property type="project" value="TreeGrafter"/>
</dbReference>
<evidence type="ECO:0000256" key="1">
    <source>
        <dbReference type="ARBA" id="ARBA00009275"/>
    </source>
</evidence>
<dbReference type="InterPro" id="IPR050891">
    <property type="entry name" value="TatD-type_Hydrolase"/>
</dbReference>
<evidence type="ECO:0000256" key="5">
    <source>
        <dbReference type="ARBA" id="ARBA00039767"/>
    </source>
</evidence>
<dbReference type="SUPFAM" id="SSF51556">
    <property type="entry name" value="Metallo-dependent hydrolases"/>
    <property type="match status" value="1"/>
</dbReference>
<dbReference type="Ensembl" id="ENSBJAT00000010351.1">
    <property type="protein sequence ID" value="ENSBJAP00000010059.1"/>
    <property type="gene ID" value="ENSBJAG00000006884.1"/>
</dbReference>
<keyword evidence="8" id="KW-1185">Reference proteome</keyword>
<comment type="function">
    <text evidence="6">Deoxyribonuclease which catalyzes (in vitro) the decatenation of kinetoplast DNA, which are circular DNA catenated to each other, producing linear DNA molecules. Plays an important role in chromosomal segregation and cell cycle progression during eye development probably via its DNA decatenation activity.</text>
</comment>
<comment type="similarity">
    <text evidence="1">Belongs to the metallo-dependent hydrolases superfamily. TatD-type hydrolase family.</text>
</comment>
<organism evidence="7 8">
    <name type="scientific">Buteo japonicus</name>
    <dbReference type="NCBI Taxonomy" id="224669"/>
    <lineage>
        <taxon>Eukaryota</taxon>
        <taxon>Metazoa</taxon>
        <taxon>Chordata</taxon>
        <taxon>Craniata</taxon>
        <taxon>Vertebrata</taxon>
        <taxon>Euteleostomi</taxon>
        <taxon>Archelosauria</taxon>
        <taxon>Archosauria</taxon>
        <taxon>Dinosauria</taxon>
        <taxon>Saurischia</taxon>
        <taxon>Theropoda</taxon>
        <taxon>Coelurosauria</taxon>
        <taxon>Aves</taxon>
        <taxon>Neognathae</taxon>
        <taxon>Neoaves</taxon>
        <taxon>Telluraves</taxon>
        <taxon>Accipitrimorphae</taxon>
        <taxon>Accipitriformes</taxon>
        <taxon>Accipitridae</taxon>
        <taxon>Accipitrinae</taxon>
        <taxon>Buteo</taxon>
    </lineage>
</organism>
<dbReference type="AlphaFoldDB" id="A0A8C0B0W2"/>
<reference evidence="7" key="1">
    <citation type="submission" date="2025-08" db="UniProtKB">
        <authorList>
            <consortium name="Ensembl"/>
        </authorList>
    </citation>
    <scope>IDENTIFICATION</scope>
</reference>
<dbReference type="Proteomes" id="UP000694555">
    <property type="component" value="Unplaced"/>
</dbReference>
<name>A0A8C0B0W2_9AVES</name>
<keyword evidence="2" id="KW-0540">Nuclease</keyword>
<sequence>MFKGNMFYSTVGCHPTRCGEFEQSSPEQYLSELKNLIEKNKTKVIAVGECGLGKCYLSTSIFFFSRHTLKNPITLSGFFECFLFCVLPRNILSGIDLQFAGLALGFFGRNGTLKKDAYIQVVLCAKFCYLPGIDLACLFL</sequence>
<dbReference type="GO" id="GO:0046872">
    <property type="term" value="F:metal ion binding"/>
    <property type="evidence" value="ECO:0007669"/>
    <property type="project" value="UniProtKB-KW"/>
</dbReference>
<evidence type="ECO:0000256" key="6">
    <source>
        <dbReference type="ARBA" id="ARBA00045223"/>
    </source>
</evidence>
<dbReference type="InterPro" id="IPR032466">
    <property type="entry name" value="Metal_Hydrolase"/>
</dbReference>
<evidence type="ECO:0000313" key="8">
    <source>
        <dbReference type="Proteomes" id="UP000694555"/>
    </source>
</evidence>
<dbReference type="Pfam" id="PF01026">
    <property type="entry name" value="TatD_DNase"/>
    <property type="match status" value="1"/>
</dbReference>
<dbReference type="PANTHER" id="PTHR10060">
    <property type="entry name" value="TATD FAMILY DEOXYRIBONUCLEASE"/>
    <property type="match status" value="1"/>
</dbReference>
<dbReference type="PANTHER" id="PTHR10060:SF15">
    <property type="entry name" value="DEOXYRIBONUCLEASE TATDN1"/>
    <property type="match status" value="1"/>
</dbReference>